<proteinExistence type="predicted"/>
<dbReference type="GO" id="GO:0006368">
    <property type="term" value="P:transcription elongation by RNA polymerase II"/>
    <property type="evidence" value="ECO:0007669"/>
    <property type="project" value="TreeGrafter"/>
</dbReference>
<gene>
    <name evidence="2" type="ORF">H0H81_006290</name>
</gene>
<dbReference type="AlphaFoldDB" id="A0A9P7GFP4"/>
<evidence type="ECO:0000313" key="3">
    <source>
        <dbReference type="Proteomes" id="UP000717328"/>
    </source>
</evidence>
<evidence type="ECO:0000259" key="1">
    <source>
        <dbReference type="SMART" id="SM00739"/>
    </source>
</evidence>
<dbReference type="GO" id="GO:0006357">
    <property type="term" value="P:regulation of transcription by RNA polymerase II"/>
    <property type="evidence" value="ECO:0007669"/>
    <property type="project" value="InterPro"/>
</dbReference>
<dbReference type="PANTHER" id="PTHR11125:SF7">
    <property type="entry name" value="TRANSCRIPTION ELONGATION FACTOR SPT5"/>
    <property type="match status" value="1"/>
</dbReference>
<dbReference type="GO" id="GO:0003729">
    <property type="term" value="F:mRNA binding"/>
    <property type="evidence" value="ECO:0007669"/>
    <property type="project" value="TreeGrafter"/>
</dbReference>
<dbReference type="InterPro" id="IPR008991">
    <property type="entry name" value="Translation_prot_SH3-like_sf"/>
</dbReference>
<accession>A0A9P7GFP4</accession>
<dbReference type="GO" id="GO:0032784">
    <property type="term" value="P:regulation of DNA-templated transcription elongation"/>
    <property type="evidence" value="ECO:0007669"/>
    <property type="project" value="InterPro"/>
</dbReference>
<dbReference type="Proteomes" id="UP000717328">
    <property type="component" value="Unassembled WGS sequence"/>
</dbReference>
<feature type="domain" description="KOW" evidence="1">
    <location>
        <begin position="199"/>
        <end position="226"/>
    </location>
</feature>
<protein>
    <recommendedName>
        <fullName evidence="1">KOW domain-containing protein</fullName>
    </recommendedName>
</protein>
<feature type="non-terminal residue" evidence="2">
    <location>
        <position position="1"/>
    </location>
</feature>
<dbReference type="Gene3D" id="2.30.30.30">
    <property type="match status" value="2"/>
</dbReference>
<dbReference type="SMART" id="SM00739">
    <property type="entry name" value="KOW"/>
    <property type="match status" value="2"/>
</dbReference>
<dbReference type="PANTHER" id="PTHR11125">
    <property type="entry name" value="SUPPRESSOR OF TY 5"/>
    <property type="match status" value="1"/>
</dbReference>
<dbReference type="GO" id="GO:0032044">
    <property type="term" value="C:DSIF complex"/>
    <property type="evidence" value="ECO:0007669"/>
    <property type="project" value="TreeGrafter"/>
</dbReference>
<dbReference type="GO" id="GO:0005840">
    <property type="term" value="C:ribosome"/>
    <property type="evidence" value="ECO:0007669"/>
    <property type="project" value="InterPro"/>
</dbReference>
<dbReference type="OrthoDB" id="3057097at2759"/>
<dbReference type="SUPFAM" id="SSF50104">
    <property type="entry name" value="Translation proteins SH3-like domain"/>
    <property type="match status" value="1"/>
</dbReference>
<dbReference type="GO" id="GO:0003735">
    <property type="term" value="F:structural constituent of ribosome"/>
    <property type="evidence" value="ECO:0007669"/>
    <property type="project" value="InterPro"/>
</dbReference>
<evidence type="ECO:0000313" key="2">
    <source>
        <dbReference type="EMBL" id="KAG5649101.1"/>
    </source>
</evidence>
<comment type="caution">
    <text evidence="2">The sequence shown here is derived from an EMBL/GenBank/DDBJ whole genome shotgun (WGS) entry which is preliminary data.</text>
</comment>
<name>A0A9P7GFP4_9AGAR</name>
<dbReference type="PROSITE" id="PS01108">
    <property type="entry name" value="RIBOSOMAL_L24"/>
    <property type="match status" value="1"/>
</dbReference>
<dbReference type="InterPro" id="IPR005824">
    <property type="entry name" value="KOW"/>
</dbReference>
<reference evidence="2" key="2">
    <citation type="submission" date="2021-10" db="EMBL/GenBank/DDBJ databases">
        <title>Phylogenomics reveals ancestral predisposition of the termite-cultivated fungus Termitomyces towards a domesticated lifestyle.</title>
        <authorList>
            <person name="Auxier B."/>
            <person name="Grum-Grzhimaylo A."/>
            <person name="Cardenas M.E."/>
            <person name="Lodge J.D."/>
            <person name="Laessoe T."/>
            <person name="Pedersen O."/>
            <person name="Smith M.E."/>
            <person name="Kuyper T.W."/>
            <person name="Franco-Molano E.A."/>
            <person name="Baroni T.J."/>
            <person name="Aanen D.K."/>
        </authorList>
    </citation>
    <scope>NUCLEOTIDE SEQUENCE</scope>
    <source>
        <strain evidence="2">D49</strain>
    </source>
</reference>
<dbReference type="EMBL" id="JABCKI010001613">
    <property type="protein sequence ID" value="KAG5649101.1"/>
    <property type="molecule type" value="Genomic_DNA"/>
</dbReference>
<dbReference type="GO" id="GO:0006412">
    <property type="term" value="P:translation"/>
    <property type="evidence" value="ECO:0007669"/>
    <property type="project" value="InterPro"/>
</dbReference>
<dbReference type="InterPro" id="IPR005825">
    <property type="entry name" value="Ribosomal_uL24_CS"/>
</dbReference>
<keyword evidence="3" id="KW-1185">Reference proteome</keyword>
<organism evidence="2 3">
    <name type="scientific">Sphagnurus paluster</name>
    <dbReference type="NCBI Taxonomy" id="117069"/>
    <lineage>
        <taxon>Eukaryota</taxon>
        <taxon>Fungi</taxon>
        <taxon>Dikarya</taxon>
        <taxon>Basidiomycota</taxon>
        <taxon>Agaricomycotina</taxon>
        <taxon>Agaricomycetes</taxon>
        <taxon>Agaricomycetidae</taxon>
        <taxon>Agaricales</taxon>
        <taxon>Tricholomatineae</taxon>
        <taxon>Lyophyllaceae</taxon>
        <taxon>Sphagnurus</taxon>
    </lineage>
</organism>
<sequence length="240" mass="27001">VLTTRKTGIASRRRTDRALNLGSVYASTLAYVRDFDERLWVVSVFVVPRITYRELSKGKRPRGVLAPTPALFDEYEAKKHCGEASVEVRNQTRLFRNHLFEDGYLSLRTQKFYSEEVIPTGKEISMFENSKVIPREMILRGLERAAMRRVTVGDPVKIISGELRGALGNIKSLSDREANVKIQDEDVTVSIPLEALRKDMRIGDEVLVTGGALIGLTGWVVSVDGEALQIYVRKLAKQVH</sequence>
<reference evidence="2" key="1">
    <citation type="submission" date="2021-02" db="EMBL/GenBank/DDBJ databases">
        <authorList>
            <person name="Nieuwenhuis M."/>
            <person name="Van De Peppel L.J.J."/>
        </authorList>
    </citation>
    <scope>NUCLEOTIDE SEQUENCE</scope>
    <source>
        <strain evidence="2">D49</strain>
    </source>
</reference>
<dbReference type="InterPro" id="IPR014722">
    <property type="entry name" value="Rib_uL2_dom2"/>
</dbReference>
<dbReference type="InterPro" id="IPR039659">
    <property type="entry name" value="SPT5"/>
</dbReference>
<feature type="domain" description="KOW" evidence="1">
    <location>
        <begin position="149"/>
        <end position="176"/>
    </location>
</feature>